<evidence type="ECO:0000313" key="7">
    <source>
        <dbReference type="Proteomes" id="UP000728106"/>
    </source>
</evidence>
<evidence type="ECO:0000256" key="3">
    <source>
        <dbReference type="ARBA" id="ARBA00023163"/>
    </source>
</evidence>
<reference evidence="6" key="1">
    <citation type="submission" date="2020-02" db="EMBL/GenBank/DDBJ databases">
        <authorList>
            <person name="Fontana A."/>
            <person name="Patrone V."/>
            <person name="Morelli L."/>
        </authorList>
    </citation>
    <scope>NUCLEOTIDE SEQUENCE</scope>
    <source>
        <strain evidence="5">CCUG 30943</strain>
        <strain evidence="6">CCUG 43002</strain>
    </source>
</reference>
<dbReference type="CDD" id="cd01392">
    <property type="entry name" value="HTH_LacI"/>
    <property type="match status" value="1"/>
</dbReference>
<dbReference type="InterPro" id="IPR010982">
    <property type="entry name" value="Lambda_DNA-bd_dom_sf"/>
</dbReference>
<accession>A0A329G5P5</accession>
<keyword evidence="2" id="KW-0238">DNA-binding</keyword>
<dbReference type="GeneID" id="57979272"/>
<dbReference type="InterPro" id="IPR046335">
    <property type="entry name" value="LacI/GalR-like_sensor"/>
</dbReference>
<organism evidence="6 7">
    <name type="scientific">Weissella confusa</name>
    <name type="common">Lactobacillus confusus</name>
    <dbReference type="NCBI Taxonomy" id="1583"/>
    <lineage>
        <taxon>Bacteria</taxon>
        <taxon>Bacillati</taxon>
        <taxon>Bacillota</taxon>
        <taxon>Bacilli</taxon>
        <taxon>Lactobacillales</taxon>
        <taxon>Lactobacillaceae</taxon>
        <taxon>Weissella</taxon>
    </lineage>
</organism>
<evidence type="ECO:0000313" key="6">
    <source>
        <dbReference type="EMBL" id="MBJ7638763.1"/>
    </source>
</evidence>
<keyword evidence="7" id="KW-1185">Reference proteome</keyword>
<dbReference type="GO" id="GO:0003700">
    <property type="term" value="F:DNA-binding transcription factor activity"/>
    <property type="evidence" value="ECO:0007669"/>
    <property type="project" value="TreeGrafter"/>
</dbReference>
<dbReference type="Gene3D" id="3.40.50.2300">
    <property type="match status" value="2"/>
</dbReference>
<comment type="caution">
    <text evidence="6">The sequence shown here is derived from an EMBL/GenBank/DDBJ whole genome shotgun (WGS) entry which is preliminary data.</text>
</comment>
<dbReference type="PROSITE" id="PS00356">
    <property type="entry name" value="HTH_LACI_1"/>
    <property type="match status" value="1"/>
</dbReference>
<dbReference type="EMBL" id="JAAOCX010000008">
    <property type="protein sequence ID" value="MBJ7632855.1"/>
    <property type="molecule type" value="Genomic_DNA"/>
</dbReference>
<dbReference type="Proteomes" id="UP000808038">
    <property type="component" value="Unassembled WGS sequence"/>
</dbReference>
<evidence type="ECO:0000256" key="2">
    <source>
        <dbReference type="ARBA" id="ARBA00023125"/>
    </source>
</evidence>
<dbReference type="PANTHER" id="PTHR30146">
    <property type="entry name" value="LACI-RELATED TRANSCRIPTIONAL REPRESSOR"/>
    <property type="match status" value="1"/>
</dbReference>
<keyword evidence="1" id="KW-0805">Transcription regulation</keyword>
<dbReference type="RefSeq" id="WP_004560416.1">
    <property type="nucleotide sequence ID" value="NZ_ALXH01000067.1"/>
</dbReference>
<sequence>MVSLNDVAKTAHVSKMTVSRVLNHPELVSLEIQEDVQQAILELGYVQNRAGRALANKRHYNIAFVLLDDIAEIEPYYAHLLIHLTDALRHHGYTLEVRHDREFDLTNVDAFLVSGARRSDIEALHLPVPVVIYGMEPGLISVDSDNAVGTAMATEYLINHGFEHVMYLGLAINEPFALNRETGYRQTMLKYGLPIEAYELPNNECAATELITLINPAPGTGIVTATDRLALGAIRASQALGLSFPNEIGIIGFDGIYIHKLSSPTLTTIQQPLGVIANTMVKLLMAQLNGETVASELITPTLVIGNSTP</sequence>
<evidence type="ECO:0000259" key="4">
    <source>
        <dbReference type="PROSITE" id="PS50932"/>
    </source>
</evidence>
<evidence type="ECO:0000256" key="1">
    <source>
        <dbReference type="ARBA" id="ARBA00023015"/>
    </source>
</evidence>
<proteinExistence type="predicted"/>
<dbReference type="SMART" id="SM00354">
    <property type="entry name" value="HTH_LACI"/>
    <property type="match status" value="1"/>
</dbReference>
<dbReference type="Pfam" id="PF13377">
    <property type="entry name" value="Peripla_BP_3"/>
    <property type="match status" value="1"/>
</dbReference>
<dbReference type="Pfam" id="PF00356">
    <property type="entry name" value="LacI"/>
    <property type="match status" value="1"/>
</dbReference>
<dbReference type="InterPro" id="IPR028082">
    <property type="entry name" value="Peripla_BP_I"/>
</dbReference>
<dbReference type="SUPFAM" id="SSF53822">
    <property type="entry name" value="Periplasmic binding protein-like I"/>
    <property type="match status" value="1"/>
</dbReference>
<dbReference type="GO" id="GO:0000976">
    <property type="term" value="F:transcription cis-regulatory region binding"/>
    <property type="evidence" value="ECO:0007669"/>
    <property type="project" value="TreeGrafter"/>
</dbReference>
<dbReference type="CDD" id="cd06267">
    <property type="entry name" value="PBP1_LacI_sugar_binding-like"/>
    <property type="match status" value="1"/>
</dbReference>
<dbReference type="EMBL" id="JAAOCP010000005">
    <property type="protein sequence ID" value="MBJ7638763.1"/>
    <property type="molecule type" value="Genomic_DNA"/>
</dbReference>
<reference evidence="6 7" key="2">
    <citation type="journal article" date="2021" name="Int. J. Food Microbiol.">
        <title>Safety demonstration of a microbial species for use in the food chain: Weissella confusa.</title>
        <authorList>
            <person name="Bourdichon F."/>
            <person name="Patrone V."/>
            <person name="Fontana A."/>
            <person name="Milani G."/>
            <person name="Morelli L."/>
        </authorList>
    </citation>
    <scope>NUCLEOTIDE SEQUENCE [LARGE SCALE GENOMIC DNA]</scope>
    <source>
        <strain evidence="5">CCUG 30943</strain>
        <strain evidence="6 7">CCUG 43002</strain>
    </source>
</reference>
<dbReference type="SUPFAM" id="SSF47413">
    <property type="entry name" value="lambda repressor-like DNA-binding domains"/>
    <property type="match status" value="1"/>
</dbReference>
<keyword evidence="3" id="KW-0804">Transcription</keyword>
<dbReference type="AlphaFoldDB" id="A0A329G5P5"/>
<feature type="domain" description="HTH lacI-type" evidence="4">
    <location>
        <begin position="2"/>
        <end position="56"/>
    </location>
</feature>
<protein>
    <submittedName>
        <fullName evidence="6">LacI family transcriptional regulator</fullName>
    </submittedName>
</protein>
<gene>
    <name evidence="6" type="ORF">HAU20_05085</name>
    <name evidence="5" type="ORF">HAU43_07125</name>
</gene>
<dbReference type="Proteomes" id="UP000728106">
    <property type="component" value="Unassembled WGS sequence"/>
</dbReference>
<dbReference type="Gene3D" id="1.10.260.40">
    <property type="entry name" value="lambda repressor-like DNA-binding domains"/>
    <property type="match status" value="1"/>
</dbReference>
<dbReference type="InterPro" id="IPR000843">
    <property type="entry name" value="HTH_LacI"/>
</dbReference>
<dbReference type="PROSITE" id="PS50932">
    <property type="entry name" value="HTH_LACI_2"/>
    <property type="match status" value="1"/>
</dbReference>
<name>A0A329G5P5_WEICO</name>
<evidence type="ECO:0000313" key="5">
    <source>
        <dbReference type="EMBL" id="MBJ7632855.1"/>
    </source>
</evidence>
<dbReference type="PANTHER" id="PTHR30146:SF154">
    <property type="entry name" value="TRANSCRIPTION REGULATOR, MEMBER OF GALR FAMILY"/>
    <property type="match status" value="1"/>
</dbReference>